<dbReference type="STRING" id="469382.Hbor_07000"/>
<sequence length="149" mass="17455">MKEEIGDEELHTRLMMLSEFDGEIEGRLKFHKSLYQYRNSKSDSDDWSFRREEHGPLDPGFSSRMQSYEDLEMADVDEDREPHRFRITGKGERFVQGLSKGLSKLKDGFDEKQNAMRNVASRNKGRTGSEIEKDEDVQRAKEEPYQTDV</sequence>
<gene>
    <name evidence="2" type="ordered locus">Hbor_07000</name>
    <name evidence="3" type="ORF">C499_09087</name>
</gene>
<evidence type="ECO:0000313" key="3">
    <source>
        <dbReference type="EMBL" id="ELY27713.1"/>
    </source>
</evidence>
<dbReference type="EMBL" id="CP001690">
    <property type="protein sequence ID" value="ADQ66298.1"/>
    <property type="molecule type" value="Genomic_DNA"/>
</dbReference>
<reference evidence="3 5" key="2">
    <citation type="journal article" date="2014" name="PLoS Genet.">
        <title>Phylogenetically driven sequencing of extremely halophilic archaea reveals strategies for static and dynamic osmo-response.</title>
        <authorList>
            <person name="Becker E.A."/>
            <person name="Seitzer P.M."/>
            <person name="Tritt A."/>
            <person name="Larsen D."/>
            <person name="Krusor M."/>
            <person name="Yao A.I."/>
            <person name="Wu D."/>
            <person name="Madern D."/>
            <person name="Eisen J.A."/>
            <person name="Darling A.E."/>
            <person name="Facciotti M.T."/>
        </authorList>
    </citation>
    <scope>NUCLEOTIDE SEQUENCE [LARGE SCALE GENOMIC DNA]</scope>
    <source>
        <strain evidence="3 5">DSM 11551</strain>
    </source>
</reference>
<dbReference type="OrthoDB" id="346160at2157"/>
<feature type="region of interest" description="Disordered" evidence="1">
    <location>
        <begin position="107"/>
        <end position="149"/>
    </location>
</feature>
<name>E4NN68_HALBP</name>
<dbReference type="HOGENOM" id="CLU_1745490_0_0_2"/>
<evidence type="ECO:0000313" key="4">
    <source>
        <dbReference type="Proteomes" id="UP000006663"/>
    </source>
</evidence>
<accession>E4NN68</accession>
<feature type="compositionally biased region" description="Basic and acidic residues" evidence="1">
    <location>
        <begin position="127"/>
        <end position="149"/>
    </location>
</feature>
<dbReference type="GeneID" id="9992520"/>
<dbReference type="KEGG" id="hbo:Hbor_07000"/>
<evidence type="ECO:0000256" key="1">
    <source>
        <dbReference type="SAM" id="MobiDB-lite"/>
    </source>
</evidence>
<reference evidence="2 4" key="1">
    <citation type="journal article" date="2009" name="Stand. Genomic Sci.">
        <title>Complete genome sequence of Halogeometricum borinquense type strain (PR3).</title>
        <authorList>
            <person name="Malfatti S."/>
            <person name="Tindall B.J."/>
            <person name="Schneider S."/>
            <person name="Fahnrich R."/>
            <person name="Lapidus A."/>
            <person name="Labuttii K."/>
            <person name="Copeland A."/>
            <person name="Glavina Del Rio T."/>
            <person name="Nolan M."/>
            <person name="Chen F."/>
            <person name="Lucas S."/>
            <person name="Tice H."/>
            <person name="Cheng J.F."/>
            <person name="Bruce D."/>
            <person name="Goodwin L."/>
            <person name="Pitluck S."/>
            <person name="Anderson I."/>
            <person name="Pati A."/>
            <person name="Ivanova N."/>
            <person name="Mavromatis K."/>
            <person name="Chen A."/>
            <person name="Palaniappan K."/>
            <person name="D'haeseleer P."/>
            <person name="Goker M."/>
            <person name="Bristow J."/>
            <person name="Eisen J.A."/>
            <person name="Markowitz V."/>
            <person name="Hugenholtz P."/>
            <person name="Kyrpides N.C."/>
            <person name="Klenk H.P."/>
            <person name="Chain P."/>
        </authorList>
    </citation>
    <scope>NUCLEOTIDE SEQUENCE [LARGE SCALE GENOMIC DNA]</scope>
    <source>
        <strain evidence="4">ATCC 700274 / DSM 11551 / JCM 10706 / KCTC 4070 / PR3</strain>
        <strain evidence="2">PR 3</strain>
    </source>
</reference>
<organism evidence="2 4">
    <name type="scientific">Halogeometricum borinquense (strain ATCC 700274 / DSM 11551 / JCM 10706 / KCTC 4070 / PR3)</name>
    <dbReference type="NCBI Taxonomy" id="469382"/>
    <lineage>
        <taxon>Archaea</taxon>
        <taxon>Methanobacteriati</taxon>
        <taxon>Methanobacteriota</taxon>
        <taxon>Stenosarchaea group</taxon>
        <taxon>Halobacteria</taxon>
        <taxon>Halobacteriales</taxon>
        <taxon>Haloferacaceae</taxon>
        <taxon>Halogeometricum</taxon>
    </lineage>
</organism>
<protein>
    <submittedName>
        <fullName evidence="2">Uncharacterized protein</fullName>
    </submittedName>
</protein>
<dbReference type="Proteomes" id="UP000011585">
    <property type="component" value="Unassembled WGS sequence"/>
</dbReference>
<dbReference type="AlphaFoldDB" id="E4NN68"/>
<dbReference type="Proteomes" id="UP000006663">
    <property type="component" value="Chromosome"/>
</dbReference>
<feature type="compositionally biased region" description="Basic and acidic residues" evidence="1">
    <location>
        <begin position="40"/>
        <end position="56"/>
    </location>
</feature>
<feature type="region of interest" description="Disordered" evidence="1">
    <location>
        <begin position="40"/>
        <end position="65"/>
    </location>
</feature>
<dbReference type="RefSeq" id="WP_006055134.1">
    <property type="nucleotide sequence ID" value="NC_014729.1"/>
</dbReference>
<dbReference type="EMBL" id="AOHT01000032">
    <property type="protein sequence ID" value="ELY27713.1"/>
    <property type="molecule type" value="Genomic_DNA"/>
</dbReference>
<dbReference type="eggNOG" id="arCOG00724">
    <property type="taxonomic scope" value="Archaea"/>
</dbReference>
<evidence type="ECO:0000313" key="2">
    <source>
        <dbReference type="EMBL" id="ADQ66298.1"/>
    </source>
</evidence>
<keyword evidence="4" id="KW-1185">Reference proteome</keyword>
<evidence type="ECO:0000313" key="5">
    <source>
        <dbReference type="Proteomes" id="UP000011585"/>
    </source>
</evidence>
<proteinExistence type="predicted"/>